<protein>
    <submittedName>
        <fullName evidence="1">Uncharacterized protein</fullName>
    </submittedName>
</protein>
<proteinExistence type="predicted"/>
<name>A0ABP7PV90_9SPHI</name>
<organism evidence="1 2">
    <name type="scientific">Pedobacter ginsengiterrae</name>
    <dbReference type="NCBI Taxonomy" id="871696"/>
    <lineage>
        <taxon>Bacteria</taxon>
        <taxon>Pseudomonadati</taxon>
        <taxon>Bacteroidota</taxon>
        <taxon>Sphingobacteriia</taxon>
        <taxon>Sphingobacteriales</taxon>
        <taxon>Sphingobacteriaceae</taxon>
        <taxon>Pedobacter</taxon>
    </lineage>
</organism>
<evidence type="ECO:0000313" key="2">
    <source>
        <dbReference type="Proteomes" id="UP001501081"/>
    </source>
</evidence>
<dbReference type="Proteomes" id="UP001501081">
    <property type="component" value="Unassembled WGS sequence"/>
</dbReference>
<comment type="caution">
    <text evidence="1">The sequence shown here is derived from an EMBL/GenBank/DDBJ whole genome shotgun (WGS) entry which is preliminary data.</text>
</comment>
<keyword evidence="2" id="KW-1185">Reference proteome</keyword>
<reference evidence="2" key="1">
    <citation type="journal article" date="2019" name="Int. J. Syst. Evol. Microbiol.">
        <title>The Global Catalogue of Microorganisms (GCM) 10K type strain sequencing project: providing services to taxonomists for standard genome sequencing and annotation.</title>
        <authorList>
            <consortium name="The Broad Institute Genomics Platform"/>
            <consortium name="The Broad Institute Genome Sequencing Center for Infectious Disease"/>
            <person name="Wu L."/>
            <person name="Ma J."/>
        </authorList>
    </citation>
    <scope>NUCLEOTIDE SEQUENCE [LARGE SCALE GENOMIC DNA]</scope>
    <source>
        <strain evidence="2">JCM 17338</strain>
    </source>
</reference>
<dbReference type="EMBL" id="BAABAK010000011">
    <property type="protein sequence ID" value="GAA3971499.1"/>
    <property type="molecule type" value="Genomic_DNA"/>
</dbReference>
<gene>
    <name evidence="1" type="ORF">GCM10022246_24960</name>
</gene>
<dbReference type="RefSeq" id="WP_344767504.1">
    <property type="nucleotide sequence ID" value="NZ_BAABAK010000011.1"/>
</dbReference>
<sequence length="362" mass="42176">MIVIEKGTKTVLSARFHLANNICAYLYDQITEILDAPEYEMMANTDIDFNDDPELRAIFERQDSHPLDILQQFERNAELEVVVTKHLVMSMLADMVNFIYESIIIAQKGKMSVAYSLIRKPFKDQLCLLEQILVDREEFFQRFFHHGDSSAYDPSAPSLDKRELIKKASAKINLLAPDADFMYDIRYDRSIHWGLSVLSDKAIHIVTSNKNYKTPNQDMNFLFVAPEEVENLQEHYYFAMPQLMIYTTAVIDDIVFGLMPHKRGLRLEKKLKRFLGQIMLMDHPGGVESKKVYRFLSAQMKSSCPICAHRNRYTKRDFIGYFFEHVLYCKKCFNTVPLSEELQDFLADFFHKSPEAKVNDAE</sequence>
<accession>A0ABP7PV90</accession>
<evidence type="ECO:0000313" key="1">
    <source>
        <dbReference type="EMBL" id="GAA3971499.1"/>
    </source>
</evidence>